<accession>A0A4V6PW34</accession>
<keyword evidence="1" id="KW-0732">Signal</keyword>
<comment type="caution">
    <text evidence="2">The sequence shown here is derived from an EMBL/GenBank/DDBJ whole genome shotgun (WGS) entry which is preliminary data.</text>
</comment>
<sequence>MKFKFLILALVSISFLTLSSCGDDKPDPTPPKTAEELAIEALTGSGTQSWTIAGGGSVTRDGVDITSTYPNFEIILNSGSSKTYTSRNSNDLFDSNGNWAFAGANFDKITLSGTKPASGREISFTQTGNNLTLVFTIPSPGSRTNAVVGNYSFKLLKK</sequence>
<feature type="signal peptide" evidence="1">
    <location>
        <begin position="1"/>
        <end position="22"/>
    </location>
</feature>
<dbReference type="PROSITE" id="PS51257">
    <property type="entry name" value="PROKAR_LIPOPROTEIN"/>
    <property type="match status" value="1"/>
</dbReference>
<evidence type="ECO:0000256" key="1">
    <source>
        <dbReference type="SAM" id="SignalP"/>
    </source>
</evidence>
<dbReference type="AlphaFoldDB" id="A0A4V6PW34"/>
<dbReference type="RefSeq" id="WP_133558279.1">
    <property type="nucleotide sequence ID" value="NZ_SNYF01000011.1"/>
</dbReference>
<proteinExistence type="predicted"/>
<protein>
    <recommendedName>
        <fullName evidence="4">Lipocalin-like protein</fullName>
    </recommendedName>
</protein>
<evidence type="ECO:0008006" key="4">
    <source>
        <dbReference type="Google" id="ProtNLM"/>
    </source>
</evidence>
<evidence type="ECO:0000313" key="3">
    <source>
        <dbReference type="Proteomes" id="UP000294535"/>
    </source>
</evidence>
<gene>
    <name evidence="2" type="ORF">DFQ04_3550</name>
</gene>
<keyword evidence="3" id="KW-1185">Reference proteome</keyword>
<reference evidence="2 3" key="1">
    <citation type="submission" date="2019-03" db="EMBL/GenBank/DDBJ databases">
        <title>Genomic Encyclopedia of Type Strains, Phase III (KMG-III): the genomes of soil and plant-associated and newly described type strains.</title>
        <authorList>
            <person name="Whitman W."/>
        </authorList>
    </citation>
    <scope>NUCLEOTIDE SEQUENCE [LARGE SCALE GENOMIC DNA]</scope>
    <source>
        <strain evidence="2 3">CECT 8446</strain>
    </source>
</reference>
<organism evidence="2 3">
    <name type="scientific">Algoriphagus boseongensis</name>
    <dbReference type="NCBI Taxonomy" id="1442587"/>
    <lineage>
        <taxon>Bacteria</taxon>
        <taxon>Pseudomonadati</taxon>
        <taxon>Bacteroidota</taxon>
        <taxon>Cytophagia</taxon>
        <taxon>Cytophagales</taxon>
        <taxon>Cyclobacteriaceae</taxon>
        <taxon>Algoriphagus</taxon>
    </lineage>
</organism>
<name>A0A4V6PW34_9BACT</name>
<evidence type="ECO:0000313" key="2">
    <source>
        <dbReference type="EMBL" id="TDQ13516.1"/>
    </source>
</evidence>
<dbReference type="Proteomes" id="UP000294535">
    <property type="component" value="Unassembled WGS sequence"/>
</dbReference>
<feature type="chain" id="PRO_5020938993" description="Lipocalin-like protein" evidence="1">
    <location>
        <begin position="23"/>
        <end position="158"/>
    </location>
</feature>
<dbReference type="EMBL" id="SNYF01000011">
    <property type="protein sequence ID" value="TDQ13516.1"/>
    <property type="molecule type" value="Genomic_DNA"/>
</dbReference>
<dbReference type="OrthoDB" id="838038at2"/>